<keyword evidence="2" id="KW-0812">Transmembrane</keyword>
<evidence type="ECO:0000256" key="2">
    <source>
        <dbReference type="SAM" id="Phobius"/>
    </source>
</evidence>
<organism evidence="4 5">
    <name type="scientific">Apatococcus lobatus</name>
    <dbReference type="NCBI Taxonomy" id="904363"/>
    <lineage>
        <taxon>Eukaryota</taxon>
        <taxon>Viridiplantae</taxon>
        <taxon>Chlorophyta</taxon>
        <taxon>core chlorophytes</taxon>
        <taxon>Trebouxiophyceae</taxon>
        <taxon>Chlorellales</taxon>
        <taxon>Chlorellaceae</taxon>
        <taxon>Apatococcus</taxon>
    </lineage>
</organism>
<accession>A0AAW1RAX9</accession>
<comment type="caution">
    <text evidence="4">The sequence shown here is derived from an EMBL/GenBank/DDBJ whole genome shotgun (WGS) entry which is preliminary data.</text>
</comment>
<feature type="transmembrane region" description="Helical" evidence="2">
    <location>
        <begin position="12"/>
        <end position="31"/>
    </location>
</feature>
<evidence type="ECO:0000313" key="4">
    <source>
        <dbReference type="EMBL" id="KAK9830854.1"/>
    </source>
</evidence>
<feature type="region of interest" description="Disordered" evidence="1">
    <location>
        <begin position="538"/>
        <end position="640"/>
    </location>
</feature>
<sequence length="658" mass="72931">MAVEEASPLQKARILLNLILRVLLLPLVALWEFLTLPNNIVWDEPPDYGRPTPAFRSSFTAESRRDALGPEVASEQQAPSRERPASMKIILKRFVNTASVSWMLTYQSALYIGSVKFAGALGIDKFLRFFQTDFERVASWMTGHAYVTAHGQRVPYSLLNIADPSLEGNYSELAIPHRNPRIERLQIAHLLAVASKLAYEHPLVIEDVVMFRWGCTLHDQQHVPAHTVPEGGYIPDVVWYALSTHKAVVIAFRGANPFRQVDGRADIPVAMTWREGLGSMCDGFHRGLAQRSPCGRYNHIFDRIVDVLDSPSCRDKPFYLTGHSIGGALAAQFAQLLHRRSPAISNRMAGLHNFAAPLVGDADFCRILAEHYPGKTFRYVHGSDIVCKLPTGWGYQHFPSERFITSFPRLHGPVTRVCFEEDSKEEVERCRRHEDRWGLLIGFVKLLLSPFEEGWTRVGARILMLPLPGMTDHFPGDYERALREAIHLEGYLDREMDPQEPPLSGSPEDLASADVAEVPLRYRIMIAFRQAIWDRQATHSQLQGPPAVRSPPAEQSRPAAAAPPPVEPTPPAPAANGVSHADGGPTANGHVTADEQASMPQGPPLEPDEPAFNWCSEDGHAIGVEPGSIRDNPAPHSGPALSVDVKKLVQHVKHASSL</sequence>
<feature type="domain" description="Fungal lipase-type" evidence="3">
    <location>
        <begin position="249"/>
        <end position="391"/>
    </location>
</feature>
<dbReference type="AlphaFoldDB" id="A0AAW1RAX9"/>
<evidence type="ECO:0000256" key="1">
    <source>
        <dbReference type="SAM" id="MobiDB-lite"/>
    </source>
</evidence>
<keyword evidence="2" id="KW-1133">Transmembrane helix</keyword>
<keyword evidence="5" id="KW-1185">Reference proteome</keyword>
<dbReference type="CDD" id="cd00519">
    <property type="entry name" value="Lipase_3"/>
    <property type="match status" value="1"/>
</dbReference>
<dbReference type="Proteomes" id="UP001438707">
    <property type="component" value="Unassembled WGS sequence"/>
</dbReference>
<dbReference type="SUPFAM" id="SSF53474">
    <property type="entry name" value="alpha/beta-Hydrolases"/>
    <property type="match status" value="1"/>
</dbReference>
<name>A0AAW1RAX9_9CHLO</name>
<dbReference type="PANTHER" id="PTHR46086:SF3">
    <property type="entry name" value="TRIACYLGLYCEROL LIPASE OBL1"/>
    <property type="match status" value="1"/>
</dbReference>
<dbReference type="InterPro" id="IPR029058">
    <property type="entry name" value="AB_hydrolase_fold"/>
</dbReference>
<feature type="compositionally biased region" description="Pro residues" evidence="1">
    <location>
        <begin position="561"/>
        <end position="573"/>
    </location>
</feature>
<feature type="compositionally biased region" description="Low complexity" evidence="1">
    <location>
        <begin position="551"/>
        <end position="560"/>
    </location>
</feature>
<gene>
    <name evidence="4" type="ORF">WJX74_010453</name>
</gene>
<dbReference type="Pfam" id="PF01764">
    <property type="entry name" value="Lipase_3"/>
    <property type="match status" value="1"/>
</dbReference>
<dbReference type="InterPro" id="IPR044819">
    <property type="entry name" value="OBL-like"/>
</dbReference>
<evidence type="ECO:0000313" key="5">
    <source>
        <dbReference type="Proteomes" id="UP001438707"/>
    </source>
</evidence>
<dbReference type="InterPro" id="IPR002921">
    <property type="entry name" value="Fungal_lipase-type"/>
</dbReference>
<reference evidence="4 5" key="1">
    <citation type="journal article" date="2024" name="Nat. Commun.">
        <title>Phylogenomics reveals the evolutionary origins of lichenization in chlorophyte algae.</title>
        <authorList>
            <person name="Puginier C."/>
            <person name="Libourel C."/>
            <person name="Otte J."/>
            <person name="Skaloud P."/>
            <person name="Haon M."/>
            <person name="Grisel S."/>
            <person name="Petersen M."/>
            <person name="Berrin J.G."/>
            <person name="Delaux P.M."/>
            <person name="Dal Grande F."/>
            <person name="Keller J."/>
        </authorList>
    </citation>
    <scope>NUCLEOTIDE SEQUENCE [LARGE SCALE GENOMIC DNA]</scope>
    <source>
        <strain evidence="4 5">SAG 2145</strain>
    </source>
</reference>
<evidence type="ECO:0000259" key="3">
    <source>
        <dbReference type="Pfam" id="PF01764"/>
    </source>
</evidence>
<proteinExistence type="predicted"/>
<dbReference type="EMBL" id="JALJOS010000015">
    <property type="protein sequence ID" value="KAK9830854.1"/>
    <property type="molecule type" value="Genomic_DNA"/>
</dbReference>
<keyword evidence="2" id="KW-0472">Membrane</keyword>
<protein>
    <recommendedName>
        <fullName evidence="3">Fungal lipase-type domain-containing protein</fullName>
    </recommendedName>
</protein>
<dbReference type="GO" id="GO:0004806">
    <property type="term" value="F:triacylglycerol lipase activity"/>
    <property type="evidence" value="ECO:0007669"/>
    <property type="project" value="InterPro"/>
</dbReference>
<dbReference type="Gene3D" id="3.40.50.1820">
    <property type="entry name" value="alpha/beta hydrolase"/>
    <property type="match status" value="1"/>
</dbReference>
<dbReference type="PANTHER" id="PTHR46086">
    <property type="entry name" value="ALPHA/BETA-HYDROLASES SUPERFAMILY PROTEIN"/>
    <property type="match status" value="1"/>
</dbReference>
<dbReference type="GO" id="GO:0006629">
    <property type="term" value="P:lipid metabolic process"/>
    <property type="evidence" value="ECO:0007669"/>
    <property type="project" value="InterPro"/>
</dbReference>